<dbReference type="GO" id="GO:0016787">
    <property type="term" value="F:hydrolase activity"/>
    <property type="evidence" value="ECO:0007669"/>
    <property type="project" value="UniProtKB-KW"/>
</dbReference>
<dbReference type="PANTHER" id="PTHR10963">
    <property type="entry name" value="GLYCOSYL HYDROLASE-RELATED"/>
    <property type="match status" value="1"/>
</dbReference>
<dbReference type="Pfam" id="PF00722">
    <property type="entry name" value="Glyco_hydro_16"/>
    <property type="match status" value="1"/>
</dbReference>
<comment type="similarity">
    <text evidence="1">Belongs to the glycosyl hydrolase 16 family.</text>
</comment>
<dbReference type="PANTHER" id="PTHR10963:SF55">
    <property type="entry name" value="GLYCOSIDE HYDROLASE FAMILY 16 PROTEIN"/>
    <property type="match status" value="1"/>
</dbReference>
<feature type="domain" description="GH16" evidence="2">
    <location>
        <begin position="1"/>
        <end position="230"/>
    </location>
</feature>
<dbReference type="SUPFAM" id="SSF49899">
    <property type="entry name" value="Concanavalin A-like lectins/glucanases"/>
    <property type="match status" value="1"/>
</dbReference>
<comment type="caution">
    <text evidence="3">The sequence shown here is derived from an EMBL/GenBank/DDBJ whole genome shotgun (WGS) entry which is preliminary data.</text>
</comment>
<evidence type="ECO:0000256" key="1">
    <source>
        <dbReference type="ARBA" id="ARBA00006865"/>
    </source>
</evidence>
<proteinExistence type="inferred from homology"/>
<keyword evidence="4" id="KW-1185">Reference proteome</keyword>
<dbReference type="InterPro" id="IPR050546">
    <property type="entry name" value="Glycosyl_Hydrlase_16"/>
</dbReference>
<evidence type="ECO:0000259" key="2">
    <source>
        <dbReference type="PROSITE" id="PS51762"/>
    </source>
</evidence>
<evidence type="ECO:0000313" key="4">
    <source>
        <dbReference type="Proteomes" id="UP000479226"/>
    </source>
</evidence>
<dbReference type="Gene3D" id="2.60.120.200">
    <property type="match status" value="1"/>
</dbReference>
<protein>
    <submittedName>
        <fullName evidence="3">Glycoside hydrolase family 16 protein</fullName>
    </submittedName>
</protein>
<keyword evidence="3" id="KW-0378">Hydrolase</keyword>
<dbReference type="CDD" id="cd00413">
    <property type="entry name" value="Glyco_hydrolase_16"/>
    <property type="match status" value="1"/>
</dbReference>
<dbReference type="Proteomes" id="UP000479226">
    <property type="component" value="Unassembled WGS sequence"/>
</dbReference>
<dbReference type="InterPro" id="IPR000757">
    <property type="entry name" value="Beta-glucanase-like"/>
</dbReference>
<reference evidence="3 4" key="1">
    <citation type="submission" date="2020-02" db="EMBL/GenBank/DDBJ databases">
        <title>Genome sequence of the type strain DSM 27180 of Arthrobacter silviterrae.</title>
        <authorList>
            <person name="Gao J."/>
            <person name="Sun J."/>
        </authorList>
    </citation>
    <scope>NUCLEOTIDE SEQUENCE [LARGE SCALE GENOMIC DNA]</scope>
    <source>
        <strain evidence="3 4">DSM 27180</strain>
    </source>
</reference>
<organism evidence="3 4">
    <name type="scientific">Arthrobacter silviterrae</name>
    <dbReference type="NCBI Taxonomy" id="2026658"/>
    <lineage>
        <taxon>Bacteria</taxon>
        <taxon>Bacillati</taxon>
        <taxon>Actinomycetota</taxon>
        <taxon>Actinomycetes</taxon>
        <taxon>Micrococcales</taxon>
        <taxon>Micrococcaceae</taxon>
        <taxon>Arthrobacter</taxon>
    </lineage>
</organism>
<sequence>MTNPITLPAPAPSGDGTTAAAKFGWGSVVAGDEFNYTGAPDSTRWSVYNSAGHAGNGTRTPSAWSVANGVATVKGDSAGNTGGMSAKFAQQKYGRWETRMRTNARDPQYHPVLILWPNNNTTNKCAEIDYAEGNEETTKMKFFLHYACGGSNFQTTTATTVDTTQWHNYAVEWTPTSITGYIDGVKTFTDTDPSHQPDNGMHQTLQLDWFPSGAATAPSQMQVDWVRVYK</sequence>
<dbReference type="EMBL" id="JAAKZI010000011">
    <property type="protein sequence ID" value="NGN83463.1"/>
    <property type="molecule type" value="Genomic_DNA"/>
</dbReference>
<gene>
    <name evidence="3" type="ORF">G6N77_08330</name>
</gene>
<accession>A0ABX0DGL7</accession>
<dbReference type="PROSITE" id="PS51762">
    <property type="entry name" value="GH16_2"/>
    <property type="match status" value="1"/>
</dbReference>
<dbReference type="InterPro" id="IPR013320">
    <property type="entry name" value="ConA-like_dom_sf"/>
</dbReference>
<name>A0ABX0DGL7_9MICC</name>
<evidence type="ECO:0000313" key="3">
    <source>
        <dbReference type="EMBL" id="NGN83463.1"/>
    </source>
</evidence>